<dbReference type="AlphaFoldDB" id="A0AAP0E7T9"/>
<protein>
    <submittedName>
        <fullName evidence="3">Uncharacterized protein</fullName>
    </submittedName>
</protein>
<evidence type="ECO:0000256" key="1">
    <source>
        <dbReference type="SAM" id="Coils"/>
    </source>
</evidence>
<proteinExistence type="predicted"/>
<comment type="caution">
    <text evidence="3">The sequence shown here is derived from an EMBL/GenBank/DDBJ whole genome shotgun (WGS) entry which is preliminary data.</text>
</comment>
<dbReference type="PANTHER" id="PTHR34681:SF2">
    <property type="entry name" value="UVEAL AUTOANTIGEN WITH COILED-COIL_ANKYRIN"/>
    <property type="match status" value="1"/>
</dbReference>
<feature type="coiled-coil region" evidence="1">
    <location>
        <begin position="102"/>
        <end position="143"/>
    </location>
</feature>
<reference evidence="3 4" key="1">
    <citation type="submission" date="2024-01" db="EMBL/GenBank/DDBJ databases">
        <title>Genome assemblies of Stephania.</title>
        <authorList>
            <person name="Yang L."/>
        </authorList>
    </citation>
    <scope>NUCLEOTIDE SEQUENCE [LARGE SCALE GENOMIC DNA]</scope>
    <source>
        <strain evidence="3">YNDBR</strain>
        <tissue evidence="3">Leaf</tissue>
    </source>
</reference>
<dbReference type="EMBL" id="JBBNAF010000013">
    <property type="protein sequence ID" value="KAK9086437.1"/>
    <property type="molecule type" value="Genomic_DNA"/>
</dbReference>
<feature type="region of interest" description="Disordered" evidence="2">
    <location>
        <begin position="1"/>
        <end position="24"/>
    </location>
</feature>
<evidence type="ECO:0000256" key="2">
    <source>
        <dbReference type="SAM" id="MobiDB-lite"/>
    </source>
</evidence>
<gene>
    <name evidence="3" type="ORF">Syun_028831</name>
</gene>
<name>A0AAP0E7T9_9MAGN</name>
<evidence type="ECO:0000313" key="3">
    <source>
        <dbReference type="EMBL" id="KAK9086437.1"/>
    </source>
</evidence>
<keyword evidence="1" id="KW-0175">Coiled coil</keyword>
<accession>A0AAP0E7T9</accession>
<evidence type="ECO:0000313" key="4">
    <source>
        <dbReference type="Proteomes" id="UP001420932"/>
    </source>
</evidence>
<sequence length="204" mass="23042">MADSESAPTPPAPAPLSPSKENVTPYGSRIAVMPPRRRIVVLFELSASRTELMTRIQGLKQVLVEKWFHLFGFAGLEFEDTETEEVDDKYGEMGDIHSSLSDNELTDLKKSLNVEVEQLRSEFQELKSTLQQQQEDVTNSLKNLGLQDLSEDPKVAPTNVTKEDSVEVPIPAAEDDNIDKEVHHGIRQRRIEFSKKTILLLTWI</sequence>
<keyword evidence="4" id="KW-1185">Reference proteome</keyword>
<dbReference type="PANTHER" id="PTHR34681">
    <property type="entry name" value="UVEAL AUTOANTIGEN WITH COILED-COIL/ANKYRIN"/>
    <property type="match status" value="1"/>
</dbReference>
<dbReference type="Proteomes" id="UP001420932">
    <property type="component" value="Unassembled WGS sequence"/>
</dbReference>
<organism evidence="3 4">
    <name type="scientific">Stephania yunnanensis</name>
    <dbReference type="NCBI Taxonomy" id="152371"/>
    <lineage>
        <taxon>Eukaryota</taxon>
        <taxon>Viridiplantae</taxon>
        <taxon>Streptophyta</taxon>
        <taxon>Embryophyta</taxon>
        <taxon>Tracheophyta</taxon>
        <taxon>Spermatophyta</taxon>
        <taxon>Magnoliopsida</taxon>
        <taxon>Ranunculales</taxon>
        <taxon>Menispermaceae</taxon>
        <taxon>Menispermoideae</taxon>
        <taxon>Cissampelideae</taxon>
        <taxon>Stephania</taxon>
    </lineage>
</organism>